<sequence length="286" mass="34459">MFVLIVAIIKRRHLYLFFVTCFYTTKDYFFRYTNAKCIGQKITFVAYIGVVFLPFFNQSLIAQKKEIEYDHQQWIQYHQDIQLTKKWLWSSDIGYRWRDGFGQPTKYVIRTGFGYYIYPKVRLSGGIAYLGKYTSGVVQETELRPHQQITYKHLIGNIKVNQRIRIEQRFFTSLIDDMMNENKVHFRFRYFVMLDVFSIQFSKSHFFEKLSFLVGDEVFVNIGKEDNYTMFDQNRFMISPTLYIDRNFSVSVTWNSQFAHVQLSKYNNRHTNVIWVQVKYKVNLIN</sequence>
<feature type="transmembrane region" description="Helical" evidence="1">
    <location>
        <begin position="12"/>
        <end position="30"/>
    </location>
</feature>
<dbReference type="AlphaFoldDB" id="A0A504J252"/>
<dbReference type="OrthoDB" id="1118734at2"/>
<proteinExistence type="predicted"/>
<keyword evidence="1" id="KW-0472">Membrane</keyword>
<protein>
    <submittedName>
        <fullName evidence="2">DUF2490 domain-containing protein</fullName>
    </submittedName>
</protein>
<feature type="transmembrane region" description="Helical" evidence="1">
    <location>
        <begin position="42"/>
        <end position="61"/>
    </location>
</feature>
<keyword evidence="1" id="KW-1133">Transmembrane helix</keyword>
<comment type="caution">
    <text evidence="2">The sequence shown here is derived from an EMBL/GenBank/DDBJ whole genome shotgun (WGS) entry which is preliminary data.</text>
</comment>
<gene>
    <name evidence="2" type="ORF">FHK87_24085</name>
</gene>
<keyword evidence="1" id="KW-0812">Transmembrane</keyword>
<dbReference type="Proteomes" id="UP000315540">
    <property type="component" value="Unassembled WGS sequence"/>
</dbReference>
<dbReference type="RefSeq" id="WP_140597445.1">
    <property type="nucleotide sequence ID" value="NZ_VFWZ01000010.1"/>
</dbReference>
<reference evidence="2 3" key="1">
    <citation type="submission" date="2019-06" db="EMBL/GenBank/DDBJ databases">
        <authorList>
            <person name="Meng X."/>
        </authorList>
    </citation>
    <scope>NUCLEOTIDE SEQUENCE [LARGE SCALE GENOMIC DNA]</scope>
    <source>
        <strain evidence="2 3">M625</strain>
    </source>
</reference>
<evidence type="ECO:0000256" key="1">
    <source>
        <dbReference type="SAM" id="Phobius"/>
    </source>
</evidence>
<evidence type="ECO:0000313" key="2">
    <source>
        <dbReference type="EMBL" id="TPN81683.1"/>
    </source>
</evidence>
<keyword evidence="3" id="KW-1185">Reference proteome</keyword>
<name>A0A504J252_9FLAO</name>
<organism evidence="2 3">
    <name type="scientific">Aquimarina algicola</name>
    <dbReference type="NCBI Taxonomy" id="2589995"/>
    <lineage>
        <taxon>Bacteria</taxon>
        <taxon>Pseudomonadati</taxon>
        <taxon>Bacteroidota</taxon>
        <taxon>Flavobacteriia</taxon>
        <taxon>Flavobacteriales</taxon>
        <taxon>Flavobacteriaceae</taxon>
        <taxon>Aquimarina</taxon>
    </lineage>
</organism>
<evidence type="ECO:0000313" key="3">
    <source>
        <dbReference type="Proteomes" id="UP000315540"/>
    </source>
</evidence>
<dbReference type="Pfam" id="PF10677">
    <property type="entry name" value="DUF2490"/>
    <property type="match status" value="1"/>
</dbReference>
<accession>A0A504J252</accession>
<dbReference type="EMBL" id="VFWZ01000010">
    <property type="protein sequence ID" value="TPN81683.1"/>
    <property type="molecule type" value="Genomic_DNA"/>
</dbReference>
<dbReference type="InterPro" id="IPR019619">
    <property type="entry name" value="DUF2490"/>
</dbReference>